<evidence type="ECO:0000313" key="2">
    <source>
        <dbReference type="EMBL" id="SDI35832.1"/>
    </source>
</evidence>
<dbReference type="STRING" id="29435.SAMN05216588_11588"/>
<name>A0A1G8JX77_9GAMM</name>
<dbReference type="EMBL" id="FNDG01000015">
    <property type="protein sequence ID" value="SDI35832.1"/>
    <property type="molecule type" value="Genomic_DNA"/>
</dbReference>
<reference evidence="2 3" key="1">
    <citation type="submission" date="2016-10" db="EMBL/GenBank/DDBJ databases">
        <authorList>
            <person name="de Groot N.N."/>
        </authorList>
    </citation>
    <scope>NUCLEOTIDE SEQUENCE [LARGE SCALE GENOMIC DNA]</scope>
    <source>
        <strain evidence="2 3">LMG 18387</strain>
    </source>
</reference>
<dbReference type="RefSeq" id="WP_084307458.1">
    <property type="nucleotide sequence ID" value="NZ_FNDG01000015.1"/>
</dbReference>
<protein>
    <submittedName>
        <fullName evidence="2">Uncharacterized protein</fullName>
    </submittedName>
</protein>
<accession>A0A1G8JX77</accession>
<evidence type="ECO:0000313" key="3">
    <source>
        <dbReference type="Proteomes" id="UP000198606"/>
    </source>
</evidence>
<organism evidence="2 3">
    <name type="scientific">Phytopseudomonas flavescens</name>
    <dbReference type="NCBI Taxonomy" id="29435"/>
    <lineage>
        <taxon>Bacteria</taxon>
        <taxon>Pseudomonadati</taxon>
        <taxon>Pseudomonadota</taxon>
        <taxon>Gammaproteobacteria</taxon>
        <taxon>Pseudomonadales</taxon>
        <taxon>Pseudomonadaceae</taxon>
        <taxon>Phytopseudomonas</taxon>
    </lineage>
</organism>
<evidence type="ECO:0000256" key="1">
    <source>
        <dbReference type="SAM" id="MobiDB-lite"/>
    </source>
</evidence>
<proteinExistence type="predicted"/>
<sequence>MQVNQPQGGGAEPTTPPARIRPPLAGSRLDMSSICDICHTARSTRKHAKCSRIRQKMKDAQWQTYMAEQAAKKQALQERRRYAR</sequence>
<gene>
    <name evidence="2" type="ORF">SAMN05216588_11588</name>
</gene>
<dbReference type="AlphaFoldDB" id="A0A1G8JX77"/>
<feature type="region of interest" description="Disordered" evidence="1">
    <location>
        <begin position="1"/>
        <end position="27"/>
    </location>
</feature>
<dbReference type="Proteomes" id="UP000198606">
    <property type="component" value="Unassembled WGS sequence"/>
</dbReference>